<accession>A0AAV6HBE3</accession>
<protein>
    <submittedName>
        <fullName evidence="1">Uncharacterized protein</fullName>
    </submittedName>
</protein>
<dbReference type="EMBL" id="JADWDJ010000002">
    <property type="protein sequence ID" value="KAG5283869.1"/>
    <property type="molecule type" value="Genomic_DNA"/>
</dbReference>
<proteinExistence type="predicted"/>
<evidence type="ECO:0000313" key="1">
    <source>
        <dbReference type="EMBL" id="KAG5283869.1"/>
    </source>
</evidence>
<sequence length="88" mass="9995">QRPVCHLLYSCPCIQNESLSILLGHIILWSCQQSGTGNALYRPFFFLTSLSKAATGYWASAKHRLLLVFLRVHKQFHHVLISVGLWGD</sequence>
<feature type="non-terminal residue" evidence="1">
    <location>
        <position position="1"/>
    </location>
</feature>
<reference evidence="1" key="1">
    <citation type="submission" date="2020-10" db="EMBL/GenBank/DDBJ databases">
        <title>Chromosome-scale genome assembly of the Allis shad, Alosa alosa.</title>
        <authorList>
            <person name="Margot Z."/>
            <person name="Christophe K."/>
            <person name="Cabau C."/>
            <person name="Louis A."/>
            <person name="Berthelot C."/>
            <person name="Parey E."/>
            <person name="Roest Crollius H."/>
            <person name="Montfort J."/>
            <person name="Robinson-Rechavi M."/>
            <person name="Bucao C."/>
            <person name="Bouchez O."/>
            <person name="Gislard M."/>
            <person name="Lluch J."/>
            <person name="Milhes M."/>
            <person name="Lampietro C."/>
            <person name="Lopez Roques C."/>
            <person name="Donnadieu C."/>
            <person name="Braasch I."/>
            <person name="Desvignes T."/>
            <person name="Postlethwait J."/>
            <person name="Bobe J."/>
            <person name="Guiguen Y."/>
        </authorList>
    </citation>
    <scope>NUCLEOTIDE SEQUENCE</scope>
    <source>
        <strain evidence="1">M-15738</strain>
        <tissue evidence="1">Blood</tissue>
    </source>
</reference>
<keyword evidence="2" id="KW-1185">Reference proteome</keyword>
<evidence type="ECO:0000313" key="2">
    <source>
        <dbReference type="Proteomes" id="UP000823561"/>
    </source>
</evidence>
<dbReference type="AlphaFoldDB" id="A0AAV6HBE3"/>
<gene>
    <name evidence="1" type="ORF">AALO_G00020430</name>
</gene>
<name>A0AAV6HBE3_9TELE</name>
<comment type="caution">
    <text evidence="1">The sequence shown here is derived from an EMBL/GenBank/DDBJ whole genome shotgun (WGS) entry which is preliminary data.</text>
</comment>
<dbReference type="Proteomes" id="UP000823561">
    <property type="component" value="Chromosome 2"/>
</dbReference>
<organism evidence="1 2">
    <name type="scientific">Alosa alosa</name>
    <name type="common">allis shad</name>
    <dbReference type="NCBI Taxonomy" id="278164"/>
    <lineage>
        <taxon>Eukaryota</taxon>
        <taxon>Metazoa</taxon>
        <taxon>Chordata</taxon>
        <taxon>Craniata</taxon>
        <taxon>Vertebrata</taxon>
        <taxon>Euteleostomi</taxon>
        <taxon>Actinopterygii</taxon>
        <taxon>Neopterygii</taxon>
        <taxon>Teleostei</taxon>
        <taxon>Clupei</taxon>
        <taxon>Clupeiformes</taxon>
        <taxon>Clupeoidei</taxon>
        <taxon>Clupeidae</taxon>
        <taxon>Alosa</taxon>
    </lineage>
</organism>